<dbReference type="InterPro" id="IPR009000">
    <property type="entry name" value="Transl_B-barrel_sf"/>
</dbReference>
<evidence type="ECO:0000313" key="12">
    <source>
        <dbReference type="Proteomes" id="UP001191004"/>
    </source>
</evidence>
<accession>A0ABY0FM76</accession>
<name>A0ABY0FM76_9BACT</name>
<dbReference type="GO" id="GO:0003743">
    <property type="term" value="F:translation initiation factor activity"/>
    <property type="evidence" value="ECO:0007669"/>
    <property type="project" value="UniProtKB-KW"/>
</dbReference>
<evidence type="ECO:0000256" key="9">
    <source>
        <dbReference type="SAM" id="Coils"/>
    </source>
</evidence>
<organism evidence="11 12">
    <name type="scientific">Candidatus Nanosyncoccus nanoralicus</name>
    <dbReference type="NCBI Taxonomy" id="2171996"/>
    <lineage>
        <taxon>Bacteria</taxon>
        <taxon>Candidatus Saccharimonadota</taxon>
        <taxon>Candidatus Nanosyncoccalia</taxon>
        <taxon>Candidatus Nanosyncoccales</taxon>
        <taxon>Candidatus Nanosyncoccaceae</taxon>
        <taxon>Candidatus Nanosyncoccus</taxon>
    </lineage>
</organism>
<comment type="function">
    <text evidence="8">One of the essential components for the initiation of protein synthesis. Protects formylmethionyl-tRNA from spontaneous hydrolysis and promotes its binding to the 30S ribosomal subunits. Also involved in the hydrolysis of GTP during the formation of the 70S ribosomal complex.</text>
</comment>
<dbReference type="NCBIfam" id="TIGR00487">
    <property type="entry name" value="IF-2"/>
    <property type="match status" value="1"/>
</dbReference>
<dbReference type="NCBIfam" id="TIGR00231">
    <property type="entry name" value="small_GTP"/>
    <property type="match status" value="1"/>
</dbReference>
<dbReference type="EMBL" id="PRLL01000006">
    <property type="protein sequence ID" value="RYC73644.1"/>
    <property type="molecule type" value="Genomic_DNA"/>
</dbReference>
<evidence type="ECO:0000256" key="4">
    <source>
        <dbReference type="ARBA" id="ARBA00022741"/>
    </source>
</evidence>
<dbReference type="InterPro" id="IPR053905">
    <property type="entry name" value="EF-G-like_DII"/>
</dbReference>
<evidence type="ECO:0000256" key="5">
    <source>
        <dbReference type="ARBA" id="ARBA00022917"/>
    </source>
</evidence>
<keyword evidence="6" id="KW-0342">GTP-binding</keyword>
<dbReference type="PROSITE" id="PS51722">
    <property type="entry name" value="G_TR_2"/>
    <property type="match status" value="1"/>
</dbReference>
<dbReference type="InterPro" id="IPR000795">
    <property type="entry name" value="T_Tr_GTP-bd_dom"/>
</dbReference>
<dbReference type="InterPro" id="IPR027417">
    <property type="entry name" value="P-loop_NTPase"/>
</dbReference>
<evidence type="ECO:0000313" key="11">
    <source>
        <dbReference type="EMBL" id="RYC73644.1"/>
    </source>
</evidence>
<comment type="caution">
    <text evidence="11">The sequence shown here is derived from an EMBL/GenBank/DDBJ whole genome shotgun (WGS) entry which is preliminary data.</text>
</comment>
<evidence type="ECO:0000256" key="2">
    <source>
        <dbReference type="ARBA" id="ARBA00020675"/>
    </source>
</evidence>
<dbReference type="CDD" id="cd03702">
    <property type="entry name" value="IF2_mtIF2_II"/>
    <property type="match status" value="1"/>
</dbReference>
<dbReference type="Pfam" id="PF11987">
    <property type="entry name" value="IF-2"/>
    <property type="match status" value="1"/>
</dbReference>
<evidence type="ECO:0000256" key="1">
    <source>
        <dbReference type="ARBA" id="ARBA00007733"/>
    </source>
</evidence>
<evidence type="ECO:0000259" key="10">
    <source>
        <dbReference type="PROSITE" id="PS51722"/>
    </source>
</evidence>
<protein>
    <recommendedName>
        <fullName evidence="2 7">Translation initiation factor IF-2</fullName>
    </recommendedName>
</protein>
<comment type="similarity">
    <text evidence="1 8">Belongs to the TRAFAC class translation factor GTPase superfamily. Classic translation factor GTPase family. IF-2 subfamily.</text>
</comment>
<dbReference type="CDD" id="cd01887">
    <property type="entry name" value="IF2_eIF5B"/>
    <property type="match status" value="1"/>
</dbReference>
<keyword evidence="5 8" id="KW-0648">Protein biosynthesis</keyword>
<keyword evidence="4" id="KW-0547">Nucleotide-binding</keyword>
<dbReference type="SUPFAM" id="SSF52156">
    <property type="entry name" value="Initiation factor IF2/eIF5b, domain 3"/>
    <property type="match status" value="1"/>
</dbReference>
<dbReference type="InterPro" id="IPR005225">
    <property type="entry name" value="Small_GTP-bd"/>
</dbReference>
<sequence>MAETQEKIIQIAGSITVDELAEALGLSVTALIGELFKQGIMATINQRLDFDTASLIIDELKLENVRLERKNTATKTSNFHRELSEKAVLRPPVVAVMGHVDHGKTTLLDSLLHKKTVEGEAGGITQHISAYQLKHDERLITFLDTPGHEAFAAIRQHGAMLTDIVVIVVAADDGVKPQTIEAIKFAQGANAKIIVAINKIDREGADIPRTMADLAQHGLQPEEWGGDVTMVPISAKRGDNLDKLLDMILLTADIEELKADVEIPAEGLVIESHMEIGKGSVVNLLVTGGELKTGEFVVAGSVYGKIRTMMDFRGKPKGKAAPSTPVTVTGFKELPNFGDRFIEVKDEKTARKQALLNAQAEASETASANVTSSDLLRMMNTADNSKVFNVIIKGDVLGSVTSVVDSLKMIDTKGEISLNIVSSGVGDVTENDVYMAEGDNTVIYGFNVNIPTNIVKLAARDGVEIRNYRVIYELLDDAKQSMEQLLDDEVVEEETGEMKIKGVFRTERTAIIAGGEVLTGRVNAGMFGRVYHEKELIGEVEVDSVQKEKMQVNELVAGETGGIAFKLEKRLVIEIGDRVKFFTRELRKKKL</sequence>
<evidence type="ECO:0000256" key="8">
    <source>
        <dbReference type="RuleBase" id="RU000644"/>
    </source>
</evidence>
<reference evidence="11 12" key="1">
    <citation type="journal article" date="2018" name="bioRxiv">
        <title>Evidence of independent acquisition and adaption of ultra-small bacteria to human hosts across the highly diverse yet reduced genomes of the phylum Saccharibacteria.</title>
        <authorList>
            <person name="McLean J.S."/>
            <person name="Bor B."/>
            <person name="To T.T."/>
            <person name="Liu Q."/>
            <person name="Kearns K.A."/>
            <person name="Solden L.M."/>
            <person name="Wrighton K.C."/>
            <person name="He X."/>
            <person name="Shi W."/>
        </authorList>
    </citation>
    <scope>NUCLEOTIDE SEQUENCE [LARGE SCALE GENOMIC DNA]</scope>
    <source>
        <strain evidence="11 12">TM7_KMM_G3_1_HOT_351</strain>
    </source>
</reference>
<dbReference type="SUPFAM" id="SSF52540">
    <property type="entry name" value="P-loop containing nucleoside triphosphate hydrolases"/>
    <property type="match status" value="1"/>
</dbReference>
<reference evidence="11 12" key="2">
    <citation type="journal article" date="2020" name="Cell Rep.">
        <title>Acquisition and Adaptation of Ultra-small Parasitic Reduced Genome Bacteria to Mammalian Hosts.</title>
        <authorList>
            <person name="McLean J.S."/>
            <person name="Bor B."/>
            <person name="Kerns K.A."/>
            <person name="Liu Q."/>
            <person name="To T.T."/>
            <person name="Solden L."/>
            <person name="Hendrickson E.L."/>
            <person name="Wrighton K."/>
            <person name="Shi W."/>
            <person name="He X."/>
        </authorList>
    </citation>
    <scope>NUCLEOTIDE SEQUENCE [LARGE SCALE GENOMIC DNA]</scope>
    <source>
        <strain evidence="11 12">TM7_KMM_G3_1_HOT_351</strain>
    </source>
</reference>
<evidence type="ECO:0000256" key="6">
    <source>
        <dbReference type="ARBA" id="ARBA00023134"/>
    </source>
</evidence>
<dbReference type="InterPro" id="IPR000178">
    <property type="entry name" value="TF_IF2_bacterial-like"/>
</dbReference>
<dbReference type="PANTHER" id="PTHR43381:SF5">
    <property type="entry name" value="TR-TYPE G DOMAIN-CONTAINING PROTEIN"/>
    <property type="match status" value="1"/>
</dbReference>
<dbReference type="InterPro" id="IPR006847">
    <property type="entry name" value="IF2_N"/>
</dbReference>
<keyword evidence="3 8" id="KW-0396">Initiation factor</keyword>
<feature type="coiled-coil region" evidence="9">
    <location>
        <begin position="50"/>
        <end position="77"/>
    </location>
</feature>
<dbReference type="Pfam" id="PF04760">
    <property type="entry name" value="IF2_N"/>
    <property type="match status" value="1"/>
</dbReference>
<feature type="domain" description="Tr-type G" evidence="10">
    <location>
        <begin position="89"/>
        <end position="258"/>
    </location>
</feature>
<dbReference type="RefSeq" id="WP_164998463.1">
    <property type="nucleotide sequence ID" value="NZ_PRLL01000006.1"/>
</dbReference>
<dbReference type="Gene3D" id="3.40.50.300">
    <property type="entry name" value="P-loop containing nucleotide triphosphate hydrolases"/>
    <property type="match status" value="1"/>
</dbReference>
<dbReference type="InterPro" id="IPR036925">
    <property type="entry name" value="TIF_IF2_dom3_sf"/>
</dbReference>
<dbReference type="PANTHER" id="PTHR43381">
    <property type="entry name" value="TRANSLATION INITIATION FACTOR IF-2-RELATED"/>
    <property type="match status" value="1"/>
</dbReference>
<keyword evidence="12" id="KW-1185">Reference proteome</keyword>
<dbReference type="Pfam" id="PF22042">
    <property type="entry name" value="EF-G_D2"/>
    <property type="match status" value="1"/>
</dbReference>
<proteinExistence type="inferred from homology"/>
<dbReference type="Pfam" id="PF00009">
    <property type="entry name" value="GTP_EFTU"/>
    <property type="match status" value="1"/>
</dbReference>
<dbReference type="Gene3D" id="2.40.30.10">
    <property type="entry name" value="Translation factors"/>
    <property type="match status" value="2"/>
</dbReference>
<keyword evidence="9" id="KW-0175">Coiled coil</keyword>
<evidence type="ECO:0000256" key="7">
    <source>
        <dbReference type="NCBIfam" id="TIGR00487"/>
    </source>
</evidence>
<dbReference type="InterPro" id="IPR023115">
    <property type="entry name" value="TIF_IF2_dom3"/>
</dbReference>
<dbReference type="Gene3D" id="3.40.50.10050">
    <property type="entry name" value="Translation initiation factor IF- 2, domain 3"/>
    <property type="match status" value="1"/>
</dbReference>
<dbReference type="InterPro" id="IPR044145">
    <property type="entry name" value="IF2_II"/>
</dbReference>
<evidence type="ECO:0000256" key="3">
    <source>
        <dbReference type="ARBA" id="ARBA00022540"/>
    </source>
</evidence>
<dbReference type="SUPFAM" id="SSF50447">
    <property type="entry name" value="Translation proteins"/>
    <property type="match status" value="2"/>
</dbReference>
<dbReference type="InterPro" id="IPR015760">
    <property type="entry name" value="TIF_IF2"/>
</dbReference>
<dbReference type="Proteomes" id="UP001191004">
    <property type="component" value="Unassembled WGS sequence"/>
</dbReference>
<gene>
    <name evidence="11" type="primary">infB</name>
    <name evidence="11" type="ORF">G3KMM_00283</name>
</gene>